<gene>
    <name evidence="3" type="ORF">M378DRAFT_178691</name>
</gene>
<feature type="region of interest" description="Disordered" evidence="1">
    <location>
        <begin position="1"/>
        <end position="48"/>
    </location>
</feature>
<dbReference type="OrthoDB" id="2538110at2759"/>
<feature type="compositionally biased region" description="Acidic residues" evidence="1">
    <location>
        <begin position="15"/>
        <end position="35"/>
    </location>
</feature>
<accession>A0A0C2X672</accession>
<name>A0A0C2X672_AMAMK</name>
<dbReference type="InParanoid" id="A0A0C2X672"/>
<dbReference type="AlphaFoldDB" id="A0A0C2X672"/>
<dbReference type="EMBL" id="KN818247">
    <property type="protein sequence ID" value="KIL64776.1"/>
    <property type="molecule type" value="Genomic_DNA"/>
</dbReference>
<proteinExistence type="predicted"/>
<keyword evidence="4" id="KW-1185">Reference proteome</keyword>
<evidence type="ECO:0000256" key="2">
    <source>
        <dbReference type="SAM" id="Phobius"/>
    </source>
</evidence>
<keyword evidence="2" id="KW-1133">Transmembrane helix</keyword>
<dbReference type="STRING" id="946122.A0A0C2X672"/>
<keyword evidence="2" id="KW-0472">Membrane</keyword>
<feature type="transmembrane region" description="Helical" evidence="2">
    <location>
        <begin position="56"/>
        <end position="74"/>
    </location>
</feature>
<keyword evidence="2" id="KW-0812">Transmembrane</keyword>
<dbReference type="HOGENOM" id="CLU_1703759_0_0_1"/>
<evidence type="ECO:0000313" key="3">
    <source>
        <dbReference type="EMBL" id="KIL64776.1"/>
    </source>
</evidence>
<feature type="region of interest" description="Disordered" evidence="1">
    <location>
        <begin position="115"/>
        <end position="154"/>
    </location>
</feature>
<protein>
    <submittedName>
        <fullName evidence="3">Uncharacterized protein</fullName>
    </submittedName>
</protein>
<evidence type="ECO:0000256" key="1">
    <source>
        <dbReference type="SAM" id="MobiDB-lite"/>
    </source>
</evidence>
<organism evidence="3 4">
    <name type="scientific">Amanita muscaria (strain Koide BX008)</name>
    <dbReference type="NCBI Taxonomy" id="946122"/>
    <lineage>
        <taxon>Eukaryota</taxon>
        <taxon>Fungi</taxon>
        <taxon>Dikarya</taxon>
        <taxon>Basidiomycota</taxon>
        <taxon>Agaricomycotina</taxon>
        <taxon>Agaricomycetes</taxon>
        <taxon>Agaricomycetidae</taxon>
        <taxon>Agaricales</taxon>
        <taxon>Pluteineae</taxon>
        <taxon>Amanitaceae</taxon>
        <taxon>Amanita</taxon>
    </lineage>
</organism>
<sequence length="154" mass="17227">MQADDNNQETVLQDQQDEISEQLEDEDKELDDELDVHENAKEGGRRGVNTSTYKKLTTLLAVFAILIGFILSTYQATQTGKSKVVYANRYSKEHKFRPAASPIVTETLKDGRIRIRGAEPTMSAPPPNRTTNPKPKRKRKVAKKKAASKKAKAS</sequence>
<feature type="compositionally biased region" description="Basic and acidic residues" evidence="1">
    <location>
        <begin position="36"/>
        <end position="45"/>
    </location>
</feature>
<dbReference type="Proteomes" id="UP000054549">
    <property type="component" value="Unassembled WGS sequence"/>
</dbReference>
<feature type="compositionally biased region" description="Basic residues" evidence="1">
    <location>
        <begin position="134"/>
        <end position="154"/>
    </location>
</feature>
<reference evidence="3 4" key="1">
    <citation type="submission" date="2014-04" db="EMBL/GenBank/DDBJ databases">
        <title>Evolutionary Origins and Diversification of the Mycorrhizal Mutualists.</title>
        <authorList>
            <consortium name="DOE Joint Genome Institute"/>
            <consortium name="Mycorrhizal Genomics Consortium"/>
            <person name="Kohler A."/>
            <person name="Kuo A."/>
            <person name="Nagy L.G."/>
            <person name="Floudas D."/>
            <person name="Copeland A."/>
            <person name="Barry K.W."/>
            <person name="Cichocki N."/>
            <person name="Veneault-Fourrey C."/>
            <person name="LaButti K."/>
            <person name="Lindquist E.A."/>
            <person name="Lipzen A."/>
            <person name="Lundell T."/>
            <person name="Morin E."/>
            <person name="Murat C."/>
            <person name="Riley R."/>
            <person name="Ohm R."/>
            <person name="Sun H."/>
            <person name="Tunlid A."/>
            <person name="Henrissat B."/>
            <person name="Grigoriev I.V."/>
            <person name="Hibbett D.S."/>
            <person name="Martin F."/>
        </authorList>
    </citation>
    <scope>NUCLEOTIDE SEQUENCE [LARGE SCALE GENOMIC DNA]</scope>
    <source>
        <strain evidence="3 4">Koide BX008</strain>
    </source>
</reference>
<evidence type="ECO:0000313" key="4">
    <source>
        <dbReference type="Proteomes" id="UP000054549"/>
    </source>
</evidence>
<feature type="compositionally biased region" description="Polar residues" evidence="1">
    <location>
        <begin position="1"/>
        <end position="14"/>
    </location>
</feature>